<accession>A0A413R572</accession>
<evidence type="ECO:0000256" key="1">
    <source>
        <dbReference type="ARBA" id="ARBA00002286"/>
    </source>
</evidence>
<evidence type="ECO:0000313" key="4">
    <source>
        <dbReference type="Proteomes" id="UP000284779"/>
    </source>
</evidence>
<dbReference type="PANTHER" id="PTHR46889">
    <property type="entry name" value="TRANSPOSASE INSF FOR INSERTION SEQUENCE IS3B-RELATED"/>
    <property type="match status" value="1"/>
</dbReference>
<dbReference type="InterPro" id="IPR001584">
    <property type="entry name" value="Integrase_cat-core"/>
</dbReference>
<dbReference type="Pfam" id="PF13333">
    <property type="entry name" value="rve_2"/>
    <property type="match status" value="1"/>
</dbReference>
<dbReference type="RefSeq" id="WP_117971753.1">
    <property type="nucleotide sequence ID" value="NZ_QSFD01000017.1"/>
</dbReference>
<comment type="caution">
    <text evidence="3">The sequence shown here is derived from an EMBL/GenBank/DDBJ whole genome shotgun (WGS) entry which is preliminary data.</text>
</comment>
<reference evidence="3 4" key="1">
    <citation type="submission" date="2018-08" db="EMBL/GenBank/DDBJ databases">
        <title>A genome reference for cultivated species of the human gut microbiota.</title>
        <authorList>
            <person name="Zou Y."/>
            <person name="Xue W."/>
            <person name="Luo G."/>
        </authorList>
    </citation>
    <scope>NUCLEOTIDE SEQUENCE [LARGE SCALE GENOMIC DNA]</scope>
    <source>
        <strain evidence="3 4">AM44-11BH</strain>
    </source>
</reference>
<dbReference type="InterPro" id="IPR048020">
    <property type="entry name" value="Transpos_IS3"/>
</dbReference>
<keyword evidence="4" id="KW-1185">Reference proteome</keyword>
<dbReference type="Pfam" id="PF13276">
    <property type="entry name" value="HTH_21"/>
    <property type="match status" value="1"/>
</dbReference>
<feature type="domain" description="Integrase catalytic" evidence="2">
    <location>
        <begin position="153"/>
        <end position="316"/>
    </location>
</feature>
<dbReference type="EMBL" id="QSFD01000017">
    <property type="protein sequence ID" value="RHA16716.1"/>
    <property type="molecule type" value="Genomic_DNA"/>
</dbReference>
<proteinExistence type="predicted"/>
<dbReference type="GO" id="GO:0003676">
    <property type="term" value="F:nucleic acid binding"/>
    <property type="evidence" value="ECO:0007669"/>
    <property type="project" value="InterPro"/>
</dbReference>
<name>A0A413R572_9FIRM</name>
<dbReference type="InterPro" id="IPR025948">
    <property type="entry name" value="HTH-like_dom"/>
</dbReference>
<evidence type="ECO:0000313" key="3">
    <source>
        <dbReference type="EMBL" id="RHA16716.1"/>
    </source>
</evidence>
<protein>
    <submittedName>
        <fullName evidence="3">IS3 family transposase</fullName>
    </submittedName>
</protein>
<dbReference type="GO" id="GO:0015074">
    <property type="term" value="P:DNA integration"/>
    <property type="evidence" value="ECO:0007669"/>
    <property type="project" value="InterPro"/>
</dbReference>
<dbReference type="PANTHER" id="PTHR46889:SF5">
    <property type="entry name" value="INTEGRASE PROTEIN"/>
    <property type="match status" value="1"/>
</dbReference>
<dbReference type="AlphaFoldDB" id="A0A413R572"/>
<dbReference type="InterPro" id="IPR012337">
    <property type="entry name" value="RNaseH-like_sf"/>
</dbReference>
<sequence length="341" mass="40797">MRRKRYGCGIIKKSERIRKDVRLGKTRYESKYMVIKELHTEKKWSIEWMCKQLEISRAAYYKWLKHEIPEAEIENIKLAELIKEYDERFNHILGYRRMTSWINHFNHTNYSKKRIHRIMKKLGIHSVIRKKKAKYTYSKPDETAENLLQRDFYATAPNQKWATDVTEFKVPGDKKKIYLSAIIDLYDRYPVAYVISGRNDNQLVFKTFDKAIMANPDAKPIFHSDRGFQYTSKTFKKKLEKQEMAQSMSRVGHCIDNGPTEGFWGIIKSEMYHMHEITDEKSLRNAIGDYIRFYSEKRPQDRYNCKTPLEVRQEGLASDNPTEYPIPENKRINKYKEKWCA</sequence>
<dbReference type="NCBIfam" id="NF033516">
    <property type="entry name" value="transpos_IS3"/>
    <property type="match status" value="1"/>
</dbReference>
<dbReference type="Proteomes" id="UP000284779">
    <property type="component" value="Unassembled WGS sequence"/>
</dbReference>
<organism evidence="3 4">
    <name type="scientific">Eubacterium ventriosum</name>
    <dbReference type="NCBI Taxonomy" id="39496"/>
    <lineage>
        <taxon>Bacteria</taxon>
        <taxon>Bacillati</taxon>
        <taxon>Bacillota</taxon>
        <taxon>Clostridia</taxon>
        <taxon>Eubacteriales</taxon>
        <taxon>Eubacteriaceae</taxon>
        <taxon>Eubacterium</taxon>
    </lineage>
</organism>
<dbReference type="SUPFAM" id="SSF53098">
    <property type="entry name" value="Ribonuclease H-like"/>
    <property type="match status" value="1"/>
</dbReference>
<dbReference type="PROSITE" id="PS50994">
    <property type="entry name" value="INTEGRASE"/>
    <property type="match status" value="1"/>
</dbReference>
<dbReference type="Pfam" id="PF00665">
    <property type="entry name" value="rve"/>
    <property type="match status" value="1"/>
</dbReference>
<evidence type="ECO:0000259" key="2">
    <source>
        <dbReference type="PROSITE" id="PS50994"/>
    </source>
</evidence>
<dbReference type="InterPro" id="IPR050900">
    <property type="entry name" value="Transposase_IS3/IS150/IS904"/>
</dbReference>
<dbReference type="Gene3D" id="3.30.420.10">
    <property type="entry name" value="Ribonuclease H-like superfamily/Ribonuclease H"/>
    <property type="match status" value="1"/>
</dbReference>
<dbReference type="InterPro" id="IPR036397">
    <property type="entry name" value="RNaseH_sf"/>
</dbReference>
<comment type="function">
    <text evidence="1">Involved in the transposition of the insertion sequence.</text>
</comment>
<gene>
    <name evidence="3" type="ORF">DW944_11435</name>
</gene>